<keyword evidence="15" id="KW-1185">Reference proteome</keyword>
<evidence type="ECO:0000259" key="13">
    <source>
        <dbReference type="PROSITE" id="PS50089"/>
    </source>
</evidence>
<organism evidence="14 15">
    <name type="scientific">Zizania palustris</name>
    <name type="common">Northern wild rice</name>
    <dbReference type="NCBI Taxonomy" id="103762"/>
    <lineage>
        <taxon>Eukaryota</taxon>
        <taxon>Viridiplantae</taxon>
        <taxon>Streptophyta</taxon>
        <taxon>Embryophyta</taxon>
        <taxon>Tracheophyta</taxon>
        <taxon>Spermatophyta</taxon>
        <taxon>Magnoliopsida</taxon>
        <taxon>Liliopsida</taxon>
        <taxon>Poales</taxon>
        <taxon>Poaceae</taxon>
        <taxon>BOP clade</taxon>
        <taxon>Oryzoideae</taxon>
        <taxon>Oryzeae</taxon>
        <taxon>Zizaniinae</taxon>
        <taxon>Zizania</taxon>
    </lineage>
</organism>
<sequence>MDADEAAGSSRRMDLNLYLGLPRAPRPRRSDLGSDLALSTPMLSSPSSSAASVDAPPPPPELSHPPYSPSRADPSTPPPEAYSPRSPEVPPAPHIRLSYLPPPSPVAVMSELPDDVEFGLQPPPPLVRASELLGWEDRPSSSTASSSFLPDTAARYWRLLEQTGGGWLRARRFRSDLPPLSSEAYPAGRDAAVSIPQQEVTNDTIEDNKVAADGAEIGASEESEEEQGRSAATFECNICFDMASEPVVTSCGHLFCWPCLYQWLNVYSNHKECPVCKGEVTEANITPIYGRGNSCLDAKKAVEDGKQTGPTIPPRPHGNRLESFRQQFHHLRPISRRLGEAHGFLSSWRRFVDQQIMNTASRFESPPESSMQEIADTAQAQATSRLSMLASSMRARRLQREADNRPDGAHTISDSGLTGNNASGPSRNGLSPLLPDGIEWLRGLTLLGIEDPERLASFMSEFRRIAGPSQYGASASSSNPPNPVSTVEGTRVVAAPSADQASNSSTAAVIQGEAGISESAGEPSNAGSSRSLRRRGRTNALGSLDVDGGGLQRNKRRR</sequence>
<keyword evidence="6 10" id="KW-0863">Zinc-finger</keyword>
<proteinExistence type="predicted"/>
<dbReference type="EC" id="2.3.2.27" evidence="11"/>
<dbReference type="InterPro" id="IPR018957">
    <property type="entry name" value="Znf_C3HC4_RING-type"/>
</dbReference>
<dbReference type="PROSITE" id="PS50089">
    <property type="entry name" value="ZF_RING_2"/>
    <property type="match status" value="1"/>
</dbReference>
<evidence type="ECO:0000256" key="5">
    <source>
        <dbReference type="ARBA" id="ARBA00022723"/>
    </source>
</evidence>
<dbReference type="InterPro" id="IPR045103">
    <property type="entry name" value="RNF5/RNF185-like"/>
</dbReference>
<feature type="domain" description="RING-type" evidence="13">
    <location>
        <begin position="236"/>
        <end position="277"/>
    </location>
</feature>
<feature type="compositionally biased region" description="Pro residues" evidence="12">
    <location>
        <begin position="75"/>
        <end position="93"/>
    </location>
</feature>
<evidence type="ECO:0000256" key="8">
    <source>
        <dbReference type="ARBA" id="ARBA00022833"/>
    </source>
</evidence>
<evidence type="ECO:0000256" key="1">
    <source>
        <dbReference type="ARBA" id="ARBA00000900"/>
    </source>
</evidence>
<dbReference type="PANTHER" id="PTHR12313">
    <property type="entry name" value="E3 UBIQUITIN-PROTEIN LIGASE RNF5-RELATED"/>
    <property type="match status" value="1"/>
</dbReference>
<dbReference type="SMART" id="SM00184">
    <property type="entry name" value="RING"/>
    <property type="match status" value="1"/>
</dbReference>
<keyword evidence="7 11" id="KW-0833">Ubl conjugation pathway</keyword>
<name>A0A8J5RWV9_ZIZPA</name>
<feature type="compositionally biased region" description="Low complexity" evidence="12">
    <location>
        <begin position="36"/>
        <end position="54"/>
    </location>
</feature>
<feature type="compositionally biased region" description="Basic and acidic residues" evidence="12">
    <location>
        <begin position="398"/>
        <end position="408"/>
    </location>
</feature>
<feature type="region of interest" description="Disordered" evidence="12">
    <location>
        <begin position="1"/>
        <end position="110"/>
    </location>
</feature>
<evidence type="ECO:0000256" key="6">
    <source>
        <dbReference type="ARBA" id="ARBA00022771"/>
    </source>
</evidence>
<dbReference type="OrthoDB" id="6270329at2759"/>
<dbReference type="EMBL" id="JAAALK010000288">
    <property type="protein sequence ID" value="KAG8054884.1"/>
    <property type="molecule type" value="Genomic_DNA"/>
</dbReference>
<reference evidence="14" key="2">
    <citation type="submission" date="2021-02" db="EMBL/GenBank/DDBJ databases">
        <authorList>
            <person name="Kimball J.A."/>
            <person name="Haas M.W."/>
            <person name="Macchietto M."/>
            <person name="Kono T."/>
            <person name="Duquette J."/>
            <person name="Shao M."/>
        </authorList>
    </citation>
    <scope>NUCLEOTIDE SEQUENCE</scope>
    <source>
        <tissue evidence="14">Fresh leaf tissue</tissue>
    </source>
</reference>
<comment type="domain">
    <text evidence="11">The RING-type zinc finger domain is responsible for E3 ligase activity.</text>
</comment>
<reference evidence="14" key="1">
    <citation type="journal article" date="2021" name="bioRxiv">
        <title>Whole Genome Assembly and Annotation of Northern Wild Rice, Zizania palustris L., Supports a Whole Genome Duplication in the Zizania Genus.</title>
        <authorList>
            <person name="Haas M."/>
            <person name="Kono T."/>
            <person name="Macchietto M."/>
            <person name="Millas R."/>
            <person name="McGilp L."/>
            <person name="Shao M."/>
            <person name="Duquette J."/>
            <person name="Hirsch C.N."/>
            <person name="Kimball J."/>
        </authorList>
    </citation>
    <scope>NUCLEOTIDE SEQUENCE</scope>
    <source>
        <tissue evidence="14">Fresh leaf tissue</tissue>
    </source>
</reference>
<evidence type="ECO:0000256" key="7">
    <source>
        <dbReference type="ARBA" id="ARBA00022786"/>
    </source>
</evidence>
<feature type="region of interest" description="Disordered" evidence="12">
    <location>
        <begin position="496"/>
        <end position="558"/>
    </location>
</feature>
<dbReference type="PROSITE" id="PS00518">
    <property type="entry name" value="ZF_RING_1"/>
    <property type="match status" value="1"/>
</dbReference>
<dbReference type="UniPathway" id="UPA00143"/>
<feature type="compositionally biased region" description="Polar residues" evidence="12">
    <location>
        <begin position="499"/>
        <end position="508"/>
    </location>
</feature>
<comment type="function">
    <text evidence="11">E3 ubiquitin-protein ligase.</text>
</comment>
<dbReference type="GO" id="GO:0016567">
    <property type="term" value="P:protein ubiquitination"/>
    <property type="evidence" value="ECO:0007669"/>
    <property type="project" value="UniProtKB-UniPathway"/>
</dbReference>
<comment type="caution">
    <text evidence="14">The sequence shown here is derived from an EMBL/GenBank/DDBJ whole genome shotgun (WGS) entry which is preliminary data.</text>
</comment>
<dbReference type="Pfam" id="PF00097">
    <property type="entry name" value="zf-C3HC4"/>
    <property type="match status" value="1"/>
</dbReference>
<keyword evidence="4 11" id="KW-0808">Transferase</keyword>
<dbReference type="InterPro" id="IPR001841">
    <property type="entry name" value="Znf_RING"/>
</dbReference>
<evidence type="ECO:0000256" key="10">
    <source>
        <dbReference type="PROSITE-ProRule" id="PRU00175"/>
    </source>
</evidence>
<evidence type="ECO:0000256" key="3">
    <source>
        <dbReference type="ARBA" id="ARBA00004906"/>
    </source>
</evidence>
<dbReference type="FunFam" id="3.30.40.10:FF:000365">
    <property type="entry name" value="Zinc finger family protein"/>
    <property type="match status" value="1"/>
</dbReference>
<comment type="pathway">
    <text evidence="3 11">Protein modification; protein ubiquitination.</text>
</comment>
<dbReference type="Proteomes" id="UP000729402">
    <property type="component" value="Unassembled WGS sequence"/>
</dbReference>
<feature type="compositionally biased region" description="Pro residues" evidence="12">
    <location>
        <begin position="55"/>
        <end position="68"/>
    </location>
</feature>
<evidence type="ECO:0000256" key="4">
    <source>
        <dbReference type="ARBA" id="ARBA00022679"/>
    </source>
</evidence>
<evidence type="ECO:0000313" key="14">
    <source>
        <dbReference type="EMBL" id="KAG8054884.1"/>
    </source>
</evidence>
<dbReference type="AlphaFoldDB" id="A0A8J5RWV9"/>
<evidence type="ECO:0000256" key="9">
    <source>
        <dbReference type="ARBA" id="ARBA00023136"/>
    </source>
</evidence>
<keyword evidence="5 11" id="KW-0479">Metal-binding</keyword>
<dbReference type="GO" id="GO:0006511">
    <property type="term" value="P:ubiquitin-dependent protein catabolic process"/>
    <property type="evidence" value="ECO:0007669"/>
    <property type="project" value="UniProtKB-UniRule"/>
</dbReference>
<dbReference type="GO" id="GO:0005789">
    <property type="term" value="C:endoplasmic reticulum membrane"/>
    <property type="evidence" value="ECO:0007669"/>
    <property type="project" value="UniProtKB-SubCell"/>
</dbReference>
<evidence type="ECO:0000256" key="2">
    <source>
        <dbReference type="ARBA" id="ARBA00004308"/>
    </source>
</evidence>
<evidence type="ECO:0000256" key="12">
    <source>
        <dbReference type="SAM" id="MobiDB-lite"/>
    </source>
</evidence>
<keyword evidence="8 11" id="KW-0862">Zinc</keyword>
<keyword evidence="9" id="KW-0472">Membrane</keyword>
<dbReference type="GO" id="GO:0008270">
    <property type="term" value="F:zinc ion binding"/>
    <property type="evidence" value="ECO:0007669"/>
    <property type="project" value="UniProtKB-KW"/>
</dbReference>
<gene>
    <name evidence="14" type="ORF">GUJ93_ZPchr0001g32794</name>
</gene>
<keyword evidence="11" id="KW-0256">Endoplasmic reticulum</keyword>
<accession>A0A8J5RWV9</accession>
<evidence type="ECO:0000256" key="11">
    <source>
        <dbReference type="RuleBase" id="RU369090"/>
    </source>
</evidence>
<comment type="subcellular location">
    <subcellularLocation>
        <location evidence="2">Endomembrane system</location>
    </subcellularLocation>
    <subcellularLocation>
        <location evidence="11">Endoplasmic reticulum membrane</location>
        <topology evidence="11">Single-pass type IV membrane protein</topology>
    </subcellularLocation>
</comment>
<comment type="catalytic activity">
    <reaction evidence="1 11">
        <text>S-ubiquitinyl-[E2 ubiquitin-conjugating enzyme]-L-cysteine + [acceptor protein]-L-lysine = [E2 ubiquitin-conjugating enzyme]-L-cysteine + N(6)-ubiquitinyl-[acceptor protein]-L-lysine.</text>
        <dbReference type="EC" id="2.3.2.27"/>
    </reaction>
</comment>
<feature type="region of interest" description="Disordered" evidence="12">
    <location>
        <begin position="393"/>
        <end position="430"/>
    </location>
</feature>
<dbReference type="GO" id="GO:0061630">
    <property type="term" value="F:ubiquitin protein ligase activity"/>
    <property type="evidence" value="ECO:0007669"/>
    <property type="project" value="UniProtKB-UniRule"/>
</dbReference>
<evidence type="ECO:0000313" key="15">
    <source>
        <dbReference type="Proteomes" id="UP000729402"/>
    </source>
</evidence>
<dbReference type="CDD" id="cd16534">
    <property type="entry name" value="RING-HC_RNF5-like"/>
    <property type="match status" value="1"/>
</dbReference>
<protein>
    <recommendedName>
        <fullName evidence="11">E3 ubiquitin-protein ligase RMA</fullName>
        <ecNumber evidence="11">2.3.2.27</ecNumber>
    </recommendedName>
    <alternativeName>
        <fullName evidence="11">Protein RING membrane-anchor</fullName>
    </alternativeName>
    <alternativeName>
        <fullName evidence="11">RING-type E3 ubiquitin transferase RMA</fullName>
    </alternativeName>
</protein>
<feature type="compositionally biased region" description="Polar residues" evidence="12">
    <location>
        <begin position="412"/>
        <end position="429"/>
    </location>
</feature>
<dbReference type="InterPro" id="IPR017907">
    <property type="entry name" value="Znf_RING_CS"/>
</dbReference>